<evidence type="ECO:0000313" key="3">
    <source>
        <dbReference type="Proteomes" id="UP000568106"/>
    </source>
</evidence>
<organism evidence="2 3">
    <name type="scientific">Tunturiibacter empetritectus</name>
    <dbReference type="NCBI Taxonomy" id="3069691"/>
    <lineage>
        <taxon>Bacteria</taxon>
        <taxon>Pseudomonadati</taxon>
        <taxon>Acidobacteriota</taxon>
        <taxon>Terriglobia</taxon>
        <taxon>Terriglobales</taxon>
        <taxon>Acidobacteriaceae</taxon>
        <taxon>Tunturiibacter</taxon>
    </lineage>
</organism>
<protein>
    <submittedName>
        <fullName evidence="2">Uncharacterized protein (TIGR03118 family)</fullName>
    </submittedName>
</protein>
<accession>A0A7W8ILX7</accession>
<dbReference type="InterPro" id="IPR017549">
    <property type="entry name" value="APMV_L690"/>
</dbReference>
<proteinExistence type="predicted"/>
<keyword evidence="1" id="KW-0472">Membrane</keyword>
<dbReference type="EMBL" id="JACHDY010000010">
    <property type="protein sequence ID" value="MBB5319524.1"/>
    <property type="molecule type" value="Genomic_DNA"/>
</dbReference>
<feature type="transmembrane region" description="Helical" evidence="1">
    <location>
        <begin position="454"/>
        <end position="473"/>
    </location>
</feature>
<reference evidence="2" key="1">
    <citation type="submission" date="2020-08" db="EMBL/GenBank/DDBJ databases">
        <title>Genomic Encyclopedia of Type Strains, Phase IV (KMG-V): Genome sequencing to study the core and pangenomes of soil and plant-associated prokaryotes.</title>
        <authorList>
            <person name="Whitman W."/>
        </authorList>
    </citation>
    <scope>NUCLEOTIDE SEQUENCE [LARGE SCALE GENOMIC DNA]</scope>
    <source>
        <strain evidence="2">M8UP27</strain>
    </source>
</reference>
<dbReference type="AlphaFoldDB" id="A0A7W8ILX7"/>
<dbReference type="Proteomes" id="UP000568106">
    <property type="component" value="Unassembled WGS sequence"/>
</dbReference>
<keyword evidence="1" id="KW-0812">Transmembrane</keyword>
<dbReference type="SUPFAM" id="SSF101908">
    <property type="entry name" value="Putative isomerase YbhE"/>
    <property type="match status" value="1"/>
</dbReference>
<comment type="caution">
    <text evidence="2">The sequence shown here is derived from an EMBL/GenBank/DDBJ whole genome shotgun (WGS) entry which is preliminary data.</text>
</comment>
<evidence type="ECO:0000313" key="2">
    <source>
        <dbReference type="EMBL" id="MBB5319524.1"/>
    </source>
</evidence>
<sequence>MQTNIISDGATVKALVTDPTLINPWGVSVGPAIWIDKAGSGSVAVDTAAGTIAAPSLPSVTIPAAAPAPAQGSPSGTVYNSNNAIFDIPGGTSALFLFGTLDGTIAAWNVSNGTQAVTVVNNSTKASYTDIALDTNATGTFLLAANFKQRTVDVFDSTFAAHALTGSFADPTLPAGYSPFGIHSIGENVYVTYAQVNATTGESVGAGLGYVNEFDNNGNFIARVASQSVLNAPWGMALAPAGFGSFGGDLLIGNFGDGVINAFDPKTFALIGSLNTSAGTPIANIGLWEMFFGQNSGQTTTLGDPHTLYFAAGINGEKGGLFGSIAVAQPAAANFTLQASANSVTVAAGQTAGNVTLSLTAANGFTGPVTFSCTPTSVICTFSQPSVTLSGSGTTSVTVAIAPAATAAPPTTGGGYNRSSNHSVHWFQSRGGLTLAFIGPAGLLAFAGLKRRSILAGGSLFVLLLVVATAAITGCSSSASPQQAVSTTPAAPATTQVTVNAISGSITQSVMVTLTVQ</sequence>
<keyword evidence="3" id="KW-1185">Reference proteome</keyword>
<keyword evidence="1" id="KW-1133">Transmembrane helix</keyword>
<name>A0A7W8ILX7_9BACT</name>
<gene>
    <name evidence="2" type="ORF">HDF09_004233</name>
</gene>
<feature type="transmembrane region" description="Helical" evidence="1">
    <location>
        <begin position="426"/>
        <end position="447"/>
    </location>
</feature>
<dbReference type="NCBIfam" id="TIGR03118">
    <property type="entry name" value="PEPCTERM_chp_1"/>
    <property type="match status" value="1"/>
</dbReference>
<evidence type="ECO:0000256" key="1">
    <source>
        <dbReference type="SAM" id="Phobius"/>
    </source>
</evidence>